<dbReference type="Pfam" id="PF13409">
    <property type="entry name" value="GST_N_2"/>
    <property type="match status" value="1"/>
</dbReference>
<dbReference type="SFLD" id="SFLDS00019">
    <property type="entry name" value="Glutathione_Transferase_(cytos"/>
    <property type="match status" value="1"/>
</dbReference>
<accession>A0A4Q7W2B0</accession>
<keyword evidence="4" id="KW-1185">Reference proteome</keyword>
<proteinExistence type="predicted"/>
<dbReference type="InterPro" id="IPR040079">
    <property type="entry name" value="Glutathione_S-Trfase"/>
</dbReference>
<organism evidence="3 4">
    <name type="scientific">Rivibacter subsaxonicus</name>
    <dbReference type="NCBI Taxonomy" id="457575"/>
    <lineage>
        <taxon>Bacteria</taxon>
        <taxon>Pseudomonadati</taxon>
        <taxon>Pseudomonadota</taxon>
        <taxon>Betaproteobacteria</taxon>
        <taxon>Burkholderiales</taxon>
        <taxon>Rivibacter</taxon>
    </lineage>
</organism>
<comment type="caution">
    <text evidence="3">The sequence shown here is derived from an EMBL/GenBank/DDBJ whole genome shotgun (WGS) entry which is preliminary data.</text>
</comment>
<dbReference type="AlphaFoldDB" id="A0A4Q7W2B0"/>
<name>A0A4Q7W2B0_9BURK</name>
<dbReference type="PANTHER" id="PTHR44051:SF8">
    <property type="entry name" value="GLUTATHIONE S-TRANSFERASE GSTA"/>
    <property type="match status" value="1"/>
</dbReference>
<sequence>MSEQHTLYGANGSGSAAVEAALLRCGLPYRVVEGATWEPGPGYEELKRVNPLAQVPTLVLPDGTVLSESAAILIHLGLAHPDGGLLPAEPSARAQAIRGLVFIAANCYALIGVNDYPERYADVPDEAARKRSIAVARARLHLLWEHFADLAPKADPFFAGAEPGALDILAAVVSRWSGARKHLKAARPACHALVERVDAHPQFAPLWARHWPKAA</sequence>
<dbReference type="SUPFAM" id="SSF47616">
    <property type="entry name" value="GST C-terminal domain-like"/>
    <property type="match status" value="1"/>
</dbReference>
<dbReference type="InterPro" id="IPR036249">
    <property type="entry name" value="Thioredoxin-like_sf"/>
</dbReference>
<dbReference type="Gene3D" id="1.20.1050.10">
    <property type="match status" value="1"/>
</dbReference>
<dbReference type="OrthoDB" id="5508354at2"/>
<dbReference type="InterPro" id="IPR036282">
    <property type="entry name" value="Glutathione-S-Trfase_C_sf"/>
</dbReference>
<reference evidence="3 4" key="1">
    <citation type="submission" date="2019-02" db="EMBL/GenBank/DDBJ databases">
        <title>Genomic Encyclopedia of Type Strains, Phase IV (KMG-IV): sequencing the most valuable type-strain genomes for metagenomic binning, comparative biology and taxonomic classification.</title>
        <authorList>
            <person name="Goeker M."/>
        </authorList>
    </citation>
    <scope>NUCLEOTIDE SEQUENCE [LARGE SCALE GENOMIC DNA]</scope>
    <source>
        <strain evidence="3 4">DSM 19570</strain>
    </source>
</reference>
<dbReference type="PROSITE" id="PS50404">
    <property type="entry name" value="GST_NTER"/>
    <property type="match status" value="1"/>
</dbReference>
<evidence type="ECO:0000259" key="2">
    <source>
        <dbReference type="PROSITE" id="PS50405"/>
    </source>
</evidence>
<dbReference type="PANTHER" id="PTHR44051">
    <property type="entry name" value="GLUTATHIONE S-TRANSFERASE-RELATED"/>
    <property type="match status" value="1"/>
</dbReference>
<evidence type="ECO:0000313" key="3">
    <source>
        <dbReference type="EMBL" id="RZU02739.1"/>
    </source>
</evidence>
<dbReference type="RefSeq" id="WP_130430474.1">
    <property type="nucleotide sequence ID" value="NZ_SHKP01000004.1"/>
</dbReference>
<dbReference type="Gene3D" id="3.40.30.10">
    <property type="entry name" value="Glutaredoxin"/>
    <property type="match status" value="1"/>
</dbReference>
<dbReference type="SUPFAM" id="SSF52833">
    <property type="entry name" value="Thioredoxin-like"/>
    <property type="match status" value="1"/>
</dbReference>
<gene>
    <name evidence="3" type="ORF">EV670_0768</name>
</gene>
<feature type="domain" description="GST N-terminal" evidence="1">
    <location>
        <begin position="3"/>
        <end position="84"/>
    </location>
</feature>
<dbReference type="Proteomes" id="UP000293671">
    <property type="component" value="Unassembled WGS sequence"/>
</dbReference>
<evidence type="ECO:0000313" key="4">
    <source>
        <dbReference type="Proteomes" id="UP000293671"/>
    </source>
</evidence>
<dbReference type="CDD" id="cd03057">
    <property type="entry name" value="GST_N_Beta"/>
    <property type="match status" value="1"/>
</dbReference>
<dbReference type="EMBL" id="SHKP01000004">
    <property type="protein sequence ID" value="RZU02739.1"/>
    <property type="molecule type" value="Genomic_DNA"/>
</dbReference>
<feature type="domain" description="GST C-terminal" evidence="2">
    <location>
        <begin position="89"/>
        <end position="215"/>
    </location>
</feature>
<dbReference type="InterPro" id="IPR004045">
    <property type="entry name" value="Glutathione_S-Trfase_N"/>
</dbReference>
<protein>
    <submittedName>
        <fullName evidence="3">GST-like protein</fullName>
    </submittedName>
</protein>
<dbReference type="InterPro" id="IPR010987">
    <property type="entry name" value="Glutathione-S-Trfase_C-like"/>
</dbReference>
<dbReference type="PROSITE" id="PS50405">
    <property type="entry name" value="GST_CTER"/>
    <property type="match status" value="1"/>
</dbReference>
<evidence type="ECO:0000259" key="1">
    <source>
        <dbReference type="PROSITE" id="PS50404"/>
    </source>
</evidence>